<evidence type="ECO:0000256" key="5">
    <source>
        <dbReference type="PROSITE-ProRule" id="PRU01248"/>
    </source>
</evidence>
<evidence type="ECO:0000259" key="8">
    <source>
        <dbReference type="PROSITE" id="PS51900"/>
    </source>
</evidence>
<dbReference type="InterPro" id="IPR038488">
    <property type="entry name" value="Integrase_DNA-bd_sf"/>
</dbReference>
<dbReference type="Proteomes" id="UP000238392">
    <property type="component" value="Unassembled WGS sequence"/>
</dbReference>
<dbReference type="Pfam" id="PF22022">
    <property type="entry name" value="Phage_int_M"/>
    <property type="match status" value="1"/>
</dbReference>
<dbReference type="InterPro" id="IPR050808">
    <property type="entry name" value="Phage_Integrase"/>
</dbReference>
<dbReference type="PANTHER" id="PTHR30629">
    <property type="entry name" value="PROPHAGE INTEGRASE"/>
    <property type="match status" value="1"/>
</dbReference>
<evidence type="ECO:0000259" key="7">
    <source>
        <dbReference type="PROSITE" id="PS51898"/>
    </source>
</evidence>
<evidence type="ECO:0000256" key="3">
    <source>
        <dbReference type="ARBA" id="ARBA00023125"/>
    </source>
</evidence>
<name>A0A2T0X5Z7_9RHOB</name>
<proteinExistence type="inferred from homology"/>
<dbReference type="SUPFAM" id="SSF56349">
    <property type="entry name" value="DNA breaking-rejoining enzymes"/>
    <property type="match status" value="1"/>
</dbReference>
<comment type="similarity">
    <text evidence="1">Belongs to the 'phage' integrase family.</text>
</comment>
<dbReference type="CDD" id="cd00801">
    <property type="entry name" value="INT_P4_C"/>
    <property type="match status" value="1"/>
</dbReference>
<dbReference type="GO" id="GO:0003677">
    <property type="term" value="F:DNA binding"/>
    <property type="evidence" value="ECO:0007669"/>
    <property type="project" value="UniProtKB-UniRule"/>
</dbReference>
<dbReference type="GO" id="GO:0006310">
    <property type="term" value="P:DNA recombination"/>
    <property type="evidence" value="ECO:0007669"/>
    <property type="project" value="UniProtKB-KW"/>
</dbReference>
<feature type="domain" description="Core-binding (CB)" evidence="8">
    <location>
        <begin position="118"/>
        <end position="198"/>
    </location>
</feature>
<sequence>MTQTQQSKQSRSRSLARLTAKQVNSASEPGYYMDGGGLIMHISNNGGKRWLLRFNSPITGKRREMGLGAAGHGGVLLAEVRDQAEAARKLVRAGIDPIDERNRSIEQQRQDAQRQKPVTFGQFCDEWMEANLRQYSNAKHQAQWRMTLTVYAEPLRSKAIQDIETNDVLEVLKPIWEEKPETAKRTQGRIERMLDAATAMGIRTGPNPATWRGHLSNLLPKQPKGKRGHHAAMPWRALPDFIPSLRARQGTAARALEFAILTAARSGEVRGATWNEFDLDARRWTIPAWRMKAKQEHKVPLTDRAIEILNEVAAQRPDSDQTGAALVFPGARTGSKMSDMTLAAVLKRMDVENATPHGFRSAFRDWAEDCADAPYGAIKAALAHMIGDKVDAAYRRGDAYQRRIKLMQEWAEFLDSRPKN</sequence>
<gene>
    <name evidence="9" type="ORF">CLV74_101486</name>
</gene>
<dbReference type="PROSITE" id="PS51900">
    <property type="entry name" value="CB"/>
    <property type="match status" value="1"/>
</dbReference>
<dbReference type="RefSeq" id="WP_245888431.1">
    <property type="nucleotide sequence ID" value="NZ_PVTQ01000001.1"/>
</dbReference>
<dbReference type="AlphaFoldDB" id="A0A2T0X5Z7"/>
<dbReference type="GO" id="GO:0015074">
    <property type="term" value="P:DNA integration"/>
    <property type="evidence" value="ECO:0007669"/>
    <property type="project" value="UniProtKB-KW"/>
</dbReference>
<dbReference type="Pfam" id="PF13356">
    <property type="entry name" value="Arm-DNA-bind_3"/>
    <property type="match status" value="1"/>
</dbReference>
<evidence type="ECO:0000256" key="2">
    <source>
        <dbReference type="ARBA" id="ARBA00022908"/>
    </source>
</evidence>
<dbReference type="Gene3D" id="1.10.443.10">
    <property type="entry name" value="Intergrase catalytic core"/>
    <property type="match status" value="1"/>
</dbReference>
<evidence type="ECO:0000313" key="10">
    <source>
        <dbReference type="Proteomes" id="UP000238392"/>
    </source>
</evidence>
<evidence type="ECO:0000256" key="1">
    <source>
        <dbReference type="ARBA" id="ARBA00008857"/>
    </source>
</evidence>
<dbReference type="EMBL" id="PVTQ01000001">
    <property type="protein sequence ID" value="PRY94347.1"/>
    <property type="molecule type" value="Genomic_DNA"/>
</dbReference>
<feature type="domain" description="Tyr recombinase" evidence="7">
    <location>
        <begin position="221"/>
        <end position="408"/>
    </location>
</feature>
<dbReference type="PROSITE" id="PS51898">
    <property type="entry name" value="TYR_RECOMBINASE"/>
    <property type="match status" value="1"/>
</dbReference>
<evidence type="ECO:0000256" key="6">
    <source>
        <dbReference type="SAM" id="MobiDB-lite"/>
    </source>
</evidence>
<dbReference type="Gene3D" id="3.30.160.390">
    <property type="entry name" value="Integrase, DNA-binding domain"/>
    <property type="match status" value="1"/>
</dbReference>
<dbReference type="InterPro" id="IPR010998">
    <property type="entry name" value="Integrase_recombinase_N"/>
</dbReference>
<dbReference type="Gene3D" id="1.10.150.130">
    <property type="match status" value="1"/>
</dbReference>
<dbReference type="InterPro" id="IPR025166">
    <property type="entry name" value="Integrase_DNA_bind_dom"/>
</dbReference>
<accession>A0A2T0X5Z7</accession>
<dbReference type="PANTHER" id="PTHR30629:SF2">
    <property type="entry name" value="PROPHAGE INTEGRASE INTS-RELATED"/>
    <property type="match status" value="1"/>
</dbReference>
<keyword evidence="10" id="KW-1185">Reference proteome</keyword>
<protein>
    <submittedName>
        <fullName evidence="9">Integrase</fullName>
    </submittedName>
</protein>
<comment type="caution">
    <text evidence="9">The sequence shown here is derived from an EMBL/GenBank/DDBJ whole genome shotgun (WGS) entry which is preliminary data.</text>
</comment>
<evidence type="ECO:0000313" key="9">
    <source>
        <dbReference type="EMBL" id="PRY94347.1"/>
    </source>
</evidence>
<dbReference type="InterPro" id="IPR013762">
    <property type="entry name" value="Integrase-like_cat_sf"/>
</dbReference>
<dbReference type="InterPro" id="IPR053876">
    <property type="entry name" value="Phage_int_M"/>
</dbReference>
<dbReference type="InterPro" id="IPR044068">
    <property type="entry name" value="CB"/>
</dbReference>
<feature type="compositionally biased region" description="Low complexity" evidence="6">
    <location>
        <begin position="1"/>
        <end position="13"/>
    </location>
</feature>
<dbReference type="InterPro" id="IPR011010">
    <property type="entry name" value="DNA_brk_join_enz"/>
</dbReference>
<evidence type="ECO:0000256" key="4">
    <source>
        <dbReference type="ARBA" id="ARBA00023172"/>
    </source>
</evidence>
<dbReference type="InterPro" id="IPR002104">
    <property type="entry name" value="Integrase_catalytic"/>
</dbReference>
<keyword evidence="2" id="KW-0229">DNA integration</keyword>
<feature type="region of interest" description="Disordered" evidence="6">
    <location>
        <begin position="1"/>
        <end position="21"/>
    </location>
</feature>
<reference evidence="9 10" key="1">
    <citation type="submission" date="2018-03" db="EMBL/GenBank/DDBJ databases">
        <title>Genomic Encyclopedia of Archaeal and Bacterial Type Strains, Phase II (KMG-II): from individual species to whole genera.</title>
        <authorList>
            <person name="Goeker M."/>
        </authorList>
    </citation>
    <scope>NUCLEOTIDE SEQUENCE [LARGE SCALE GENOMIC DNA]</scope>
    <source>
        <strain evidence="9 10">DSM 100212</strain>
    </source>
</reference>
<dbReference type="Pfam" id="PF00589">
    <property type="entry name" value="Phage_integrase"/>
    <property type="match status" value="1"/>
</dbReference>
<organism evidence="9 10">
    <name type="scientific">Donghicola tyrosinivorans</name>
    <dbReference type="NCBI Taxonomy" id="1652492"/>
    <lineage>
        <taxon>Bacteria</taxon>
        <taxon>Pseudomonadati</taxon>
        <taxon>Pseudomonadota</taxon>
        <taxon>Alphaproteobacteria</taxon>
        <taxon>Rhodobacterales</taxon>
        <taxon>Roseobacteraceae</taxon>
        <taxon>Donghicola</taxon>
    </lineage>
</organism>
<keyword evidence="4" id="KW-0233">DNA recombination</keyword>
<keyword evidence="3 5" id="KW-0238">DNA-binding</keyword>